<dbReference type="EMBL" id="VCDI01000001">
    <property type="protein sequence ID" value="TLU74487.1"/>
    <property type="molecule type" value="Genomic_DNA"/>
</dbReference>
<dbReference type="OrthoDB" id="7282866at2"/>
<keyword evidence="2" id="KW-0472">Membrane</keyword>
<dbReference type="AlphaFoldDB" id="A0A5R9JD68"/>
<feature type="signal peptide" evidence="3">
    <location>
        <begin position="1"/>
        <end position="30"/>
    </location>
</feature>
<evidence type="ECO:0000313" key="5">
    <source>
        <dbReference type="EMBL" id="TLU74487.1"/>
    </source>
</evidence>
<comment type="caution">
    <text evidence="5">The sequence shown here is derived from an EMBL/GenBank/DDBJ whole genome shotgun (WGS) entry which is preliminary data.</text>
</comment>
<feature type="domain" description="POTRA" evidence="4">
    <location>
        <begin position="123"/>
        <end position="199"/>
    </location>
</feature>
<dbReference type="Proteomes" id="UP000305654">
    <property type="component" value="Unassembled WGS sequence"/>
</dbReference>
<gene>
    <name evidence="5" type="ORF">FE263_04765</name>
</gene>
<organism evidence="5 6">
    <name type="scientific">Lichenicoccus roseus</name>
    <dbReference type="NCBI Taxonomy" id="2683649"/>
    <lineage>
        <taxon>Bacteria</taxon>
        <taxon>Pseudomonadati</taxon>
        <taxon>Pseudomonadota</taxon>
        <taxon>Alphaproteobacteria</taxon>
        <taxon>Acetobacterales</taxon>
        <taxon>Acetobacteraceae</taxon>
        <taxon>Lichenicoccus</taxon>
    </lineage>
</organism>
<comment type="subcellular location">
    <subcellularLocation>
        <location evidence="1">Membrane</location>
    </subcellularLocation>
</comment>
<dbReference type="Pfam" id="PF07244">
    <property type="entry name" value="POTRA"/>
    <property type="match status" value="1"/>
</dbReference>
<evidence type="ECO:0000313" key="6">
    <source>
        <dbReference type="Proteomes" id="UP000305654"/>
    </source>
</evidence>
<keyword evidence="3" id="KW-0732">Signal</keyword>
<dbReference type="InterPro" id="IPR010827">
    <property type="entry name" value="BamA/TamA_POTRA"/>
</dbReference>
<reference evidence="5 6" key="1">
    <citation type="submission" date="2019-05" db="EMBL/GenBank/DDBJ databases">
        <authorList>
            <person name="Pankratov T."/>
            <person name="Grouzdev D."/>
        </authorList>
    </citation>
    <scope>NUCLEOTIDE SEQUENCE [LARGE SCALE GENOMIC DNA]</scope>
    <source>
        <strain evidence="5 6">KEBCLARHB70R</strain>
    </source>
</reference>
<evidence type="ECO:0000256" key="3">
    <source>
        <dbReference type="SAM" id="SignalP"/>
    </source>
</evidence>
<dbReference type="InterPro" id="IPR034746">
    <property type="entry name" value="POTRA"/>
</dbReference>
<keyword evidence="6" id="KW-1185">Reference proteome</keyword>
<feature type="domain" description="POTRA" evidence="4">
    <location>
        <begin position="36"/>
        <end position="112"/>
    </location>
</feature>
<accession>A0A5R9JD68</accession>
<evidence type="ECO:0000259" key="4">
    <source>
        <dbReference type="PROSITE" id="PS51779"/>
    </source>
</evidence>
<name>A0A5R9JD68_9PROT</name>
<dbReference type="Gene3D" id="3.10.20.310">
    <property type="entry name" value="membrane protein fhac"/>
    <property type="match status" value="1"/>
</dbReference>
<sequence>MTRSADPVKIDRLFVRAAMVTALAATPALAQAPKVMKVQRIEVIGNHRVPTADIDNAMTVHVGDKVTKADLVANENAVVGVYQHANVGASLKQRLTIQPSGAVTVAYLITEQAAPAPQGPAVLRVDRVTVEGNSKVSTQEIDGVITLHPGDVVDEAKVSANMQAILALYKKKNIGVQIAPSATYPQPNHAVVDYKITEGASD</sequence>
<dbReference type="PROSITE" id="PS51779">
    <property type="entry name" value="POTRA"/>
    <property type="match status" value="2"/>
</dbReference>
<evidence type="ECO:0000256" key="1">
    <source>
        <dbReference type="ARBA" id="ARBA00004370"/>
    </source>
</evidence>
<proteinExistence type="predicted"/>
<dbReference type="GO" id="GO:0019867">
    <property type="term" value="C:outer membrane"/>
    <property type="evidence" value="ECO:0007669"/>
    <property type="project" value="InterPro"/>
</dbReference>
<feature type="chain" id="PRO_5024339348" description="POTRA domain-containing protein" evidence="3">
    <location>
        <begin position="31"/>
        <end position="202"/>
    </location>
</feature>
<evidence type="ECO:0000256" key="2">
    <source>
        <dbReference type="ARBA" id="ARBA00023136"/>
    </source>
</evidence>
<protein>
    <recommendedName>
        <fullName evidence="4">POTRA domain-containing protein</fullName>
    </recommendedName>
</protein>